<feature type="domain" description="RING-type" evidence="6">
    <location>
        <begin position="30"/>
        <end position="84"/>
    </location>
</feature>
<dbReference type="Pfam" id="PF13639">
    <property type="entry name" value="zf-RING_2"/>
    <property type="match status" value="1"/>
</dbReference>
<evidence type="ECO:0000256" key="4">
    <source>
        <dbReference type="PROSITE-ProRule" id="PRU00175"/>
    </source>
</evidence>
<dbReference type="GO" id="GO:0012505">
    <property type="term" value="C:endomembrane system"/>
    <property type="evidence" value="ECO:0007669"/>
    <property type="project" value="TreeGrafter"/>
</dbReference>
<gene>
    <name evidence="7" type="ORF">EK21DRAFT_83535</name>
</gene>
<evidence type="ECO:0000256" key="3">
    <source>
        <dbReference type="ARBA" id="ARBA00022833"/>
    </source>
</evidence>
<keyword evidence="2 4" id="KW-0863">Zinc-finger</keyword>
<proteinExistence type="predicted"/>
<dbReference type="GO" id="GO:0061630">
    <property type="term" value="F:ubiquitin protein ligase activity"/>
    <property type="evidence" value="ECO:0007669"/>
    <property type="project" value="TreeGrafter"/>
</dbReference>
<keyword evidence="1" id="KW-0479">Metal-binding</keyword>
<comment type="caution">
    <text evidence="7">The sequence shown here is derived from an EMBL/GenBank/DDBJ whole genome shotgun (WGS) entry which is preliminary data.</text>
</comment>
<keyword evidence="3" id="KW-0862">Zinc</keyword>
<feature type="compositionally biased region" description="Basic and acidic residues" evidence="5">
    <location>
        <begin position="139"/>
        <end position="157"/>
    </location>
</feature>
<dbReference type="Proteomes" id="UP000799777">
    <property type="component" value="Unassembled WGS sequence"/>
</dbReference>
<sequence>MMHTRPPCPTCTRVPATRRITPADNCPPTCTICLEPFATASSPNNQLSNPSSEPAIAITKCGHTFGQNCLAQWMRDSNTCPICRVEFFDLPKQPMEEDERPLFALGVYVEPNVLQHFSGLVISERSEDGNGFAAYEQGRGNEKNGGTEENGRSEGRSGRRRVYYA</sequence>
<keyword evidence="8" id="KW-1185">Reference proteome</keyword>
<dbReference type="PROSITE" id="PS50089">
    <property type="entry name" value="ZF_RING_2"/>
    <property type="match status" value="1"/>
</dbReference>
<dbReference type="InterPro" id="IPR050731">
    <property type="entry name" value="HRD1_E3_ubiq-ligases"/>
</dbReference>
<dbReference type="OrthoDB" id="8062037at2759"/>
<feature type="region of interest" description="Disordered" evidence="5">
    <location>
        <begin position="131"/>
        <end position="165"/>
    </location>
</feature>
<reference evidence="7" key="1">
    <citation type="journal article" date="2020" name="Stud. Mycol.">
        <title>101 Dothideomycetes genomes: a test case for predicting lifestyles and emergence of pathogens.</title>
        <authorList>
            <person name="Haridas S."/>
            <person name="Albert R."/>
            <person name="Binder M."/>
            <person name="Bloem J."/>
            <person name="Labutti K."/>
            <person name="Salamov A."/>
            <person name="Andreopoulos B."/>
            <person name="Baker S."/>
            <person name="Barry K."/>
            <person name="Bills G."/>
            <person name="Bluhm B."/>
            <person name="Cannon C."/>
            <person name="Castanera R."/>
            <person name="Culley D."/>
            <person name="Daum C."/>
            <person name="Ezra D."/>
            <person name="Gonzalez J."/>
            <person name="Henrissat B."/>
            <person name="Kuo A."/>
            <person name="Liang C."/>
            <person name="Lipzen A."/>
            <person name="Lutzoni F."/>
            <person name="Magnuson J."/>
            <person name="Mondo S."/>
            <person name="Nolan M."/>
            <person name="Ohm R."/>
            <person name="Pangilinan J."/>
            <person name="Park H.-J."/>
            <person name="Ramirez L."/>
            <person name="Alfaro M."/>
            <person name="Sun H."/>
            <person name="Tritt A."/>
            <person name="Yoshinaga Y."/>
            <person name="Zwiers L.-H."/>
            <person name="Turgeon B."/>
            <person name="Goodwin S."/>
            <person name="Spatafora J."/>
            <person name="Crous P."/>
            <person name="Grigoriev I."/>
        </authorList>
    </citation>
    <scope>NUCLEOTIDE SEQUENCE</scope>
    <source>
        <strain evidence="7">CBS 110217</strain>
    </source>
</reference>
<protein>
    <recommendedName>
        <fullName evidence="6">RING-type domain-containing protein</fullName>
    </recommendedName>
</protein>
<dbReference type="GO" id="GO:0008270">
    <property type="term" value="F:zinc ion binding"/>
    <property type="evidence" value="ECO:0007669"/>
    <property type="project" value="UniProtKB-KW"/>
</dbReference>
<evidence type="ECO:0000256" key="2">
    <source>
        <dbReference type="ARBA" id="ARBA00022771"/>
    </source>
</evidence>
<dbReference type="InterPro" id="IPR013083">
    <property type="entry name" value="Znf_RING/FYVE/PHD"/>
</dbReference>
<dbReference type="SUPFAM" id="SSF57850">
    <property type="entry name" value="RING/U-box"/>
    <property type="match status" value="1"/>
</dbReference>
<dbReference type="AlphaFoldDB" id="A0A9P4HJW1"/>
<organism evidence="7 8">
    <name type="scientific">Setomelanomma holmii</name>
    <dbReference type="NCBI Taxonomy" id="210430"/>
    <lineage>
        <taxon>Eukaryota</taxon>
        <taxon>Fungi</taxon>
        <taxon>Dikarya</taxon>
        <taxon>Ascomycota</taxon>
        <taxon>Pezizomycotina</taxon>
        <taxon>Dothideomycetes</taxon>
        <taxon>Pleosporomycetidae</taxon>
        <taxon>Pleosporales</taxon>
        <taxon>Pleosporineae</taxon>
        <taxon>Phaeosphaeriaceae</taxon>
        <taxon>Setomelanomma</taxon>
    </lineage>
</organism>
<accession>A0A9P4HJW1</accession>
<evidence type="ECO:0000256" key="1">
    <source>
        <dbReference type="ARBA" id="ARBA00022723"/>
    </source>
</evidence>
<evidence type="ECO:0000313" key="7">
    <source>
        <dbReference type="EMBL" id="KAF2036580.1"/>
    </source>
</evidence>
<evidence type="ECO:0000313" key="8">
    <source>
        <dbReference type="Proteomes" id="UP000799777"/>
    </source>
</evidence>
<name>A0A9P4HJW1_9PLEO</name>
<evidence type="ECO:0000256" key="5">
    <source>
        <dbReference type="SAM" id="MobiDB-lite"/>
    </source>
</evidence>
<dbReference type="Gene3D" id="3.30.40.10">
    <property type="entry name" value="Zinc/RING finger domain, C3HC4 (zinc finger)"/>
    <property type="match status" value="1"/>
</dbReference>
<dbReference type="GO" id="GO:0043161">
    <property type="term" value="P:proteasome-mediated ubiquitin-dependent protein catabolic process"/>
    <property type="evidence" value="ECO:0007669"/>
    <property type="project" value="TreeGrafter"/>
</dbReference>
<dbReference type="EMBL" id="ML978154">
    <property type="protein sequence ID" value="KAF2036580.1"/>
    <property type="molecule type" value="Genomic_DNA"/>
</dbReference>
<dbReference type="PANTHER" id="PTHR22763">
    <property type="entry name" value="RING ZINC FINGER PROTEIN"/>
    <property type="match status" value="1"/>
</dbReference>
<dbReference type="InterPro" id="IPR001841">
    <property type="entry name" value="Znf_RING"/>
</dbReference>
<evidence type="ECO:0000259" key="6">
    <source>
        <dbReference type="PROSITE" id="PS50089"/>
    </source>
</evidence>
<dbReference type="SMART" id="SM00184">
    <property type="entry name" value="RING"/>
    <property type="match status" value="1"/>
</dbReference>